<dbReference type="OrthoDB" id="406156at2759"/>
<organism evidence="7 8">
    <name type="scientific">Mucuna pruriens</name>
    <name type="common">Velvet bean</name>
    <name type="synonym">Dolichos pruriens</name>
    <dbReference type="NCBI Taxonomy" id="157652"/>
    <lineage>
        <taxon>Eukaryota</taxon>
        <taxon>Viridiplantae</taxon>
        <taxon>Streptophyta</taxon>
        <taxon>Embryophyta</taxon>
        <taxon>Tracheophyta</taxon>
        <taxon>Spermatophyta</taxon>
        <taxon>Magnoliopsida</taxon>
        <taxon>eudicotyledons</taxon>
        <taxon>Gunneridae</taxon>
        <taxon>Pentapetalae</taxon>
        <taxon>rosids</taxon>
        <taxon>fabids</taxon>
        <taxon>Fabales</taxon>
        <taxon>Fabaceae</taxon>
        <taxon>Papilionoideae</taxon>
        <taxon>50 kb inversion clade</taxon>
        <taxon>NPAAA clade</taxon>
        <taxon>indigoferoid/millettioid clade</taxon>
        <taxon>Phaseoleae</taxon>
        <taxon>Mucuna</taxon>
    </lineage>
</organism>
<dbReference type="EMBL" id="QJKJ01012793">
    <property type="protein sequence ID" value="RDX67880.1"/>
    <property type="molecule type" value="Genomic_DNA"/>
</dbReference>
<evidence type="ECO:0000313" key="8">
    <source>
        <dbReference type="Proteomes" id="UP000257109"/>
    </source>
</evidence>
<comment type="similarity">
    <text evidence="1 5">Belongs to the iron/ascorbate-dependent oxidoreductase family.</text>
</comment>
<dbReference type="InterPro" id="IPR026992">
    <property type="entry name" value="DIOX_N"/>
</dbReference>
<keyword evidence="2 5" id="KW-0479">Metal-binding</keyword>
<dbReference type="InterPro" id="IPR027443">
    <property type="entry name" value="IPNS-like_sf"/>
</dbReference>
<dbReference type="PROSITE" id="PS51471">
    <property type="entry name" value="FE2OG_OXY"/>
    <property type="match status" value="1"/>
</dbReference>
<dbReference type="SUPFAM" id="SSF51197">
    <property type="entry name" value="Clavaminate synthase-like"/>
    <property type="match status" value="1"/>
</dbReference>
<dbReference type="Proteomes" id="UP000257109">
    <property type="component" value="Unassembled WGS sequence"/>
</dbReference>
<evidence type="ECO:0000256" key="3">
    <source>
        <dbReference type="ARBA" id="ARBA00022896"/>
    </source>
</evidence>
<dbReference type="InterPro" id="IPR044861">
    <property type="entry name" value="IPNS-like_FE2OG_OXY"/>
</dbReference>
<keyword evidence="8" id="KW-1185">Reference proteome</keyword>
<gene>
    <name evidence="7" type="primary">H6H</name>
    <name evidence="7" type="ORF">CR513_53195</name>
</gene>
<comment type="caution">
    <text evidence="7">The sequence shown here is derived from an EMBL/GenBank/DDBJ whole genome shotgun (WGS) entry which is preliminary data.</text>
</comment>
<dbReference type="GO" id="GO:0031418">
    <property type="term" value="F:L-ascorbic acid binding"/>
    <property type="evidence" value="ECO:0007669"/>
    <property type="project" value="UniProtKB-KW"/>
</dbReference>
<protein>
    <submittedName>
        <fullName evidence="7">Hyoscyamine 6-dioxygenase</fullName>
    </submittedName>
</protein>
<evidence type="ECO:0000313" key="7">
    <source>
        <dbReference type="EMBL" id="RDX67880.1"/>
    </source>
</evidence>
<dbReference type="Gene3D" id="2.60.120.330">
    <property type="entry name" value="B-lactam Antibiotic, Isopenicillin N Synthase, Chain"/>
    <property type="match status" value="1"/>
</dbReference>
<keyword evidence="3" id="KW-0847">Vitamin C</keyword>
<name>A0A371EPB0_MUCPR</name>
<dbReference type="InterPro" id="IPR005123">
    <property type="entry name" value="Oxoglu/Fe-dep_dioxygenase_dom"/>
</dbReference>
<dbReference type="Pfam" id="PF14226">
    <property type="entry name" value="DIOX_N"/>
    <property type="match status" value="1"/>
</dbReference>
<feature type="non-terminal residue" evidence="7">
    <location>
        <position position="1"/>
    </location>
</feature>
<evidence type="ECO:0000256" key="5">
    <source>
        <dbReference type="RuleBase" id="RU003682"/>
    </source>
</evidence>
<dbReference type="InterPro" id="IPR050295">
    <property type="entry name" value="Plant_2OG-oxidoreductases"/>
</dbReference>
<evidence type="ECO:0000259" key="6">
    <source>
        <dbReference type="PROSITE" id="PS51471"/>
    </source>
</evidence>
<feature type="domain" description="Fe2OG dioxygenase" evidence="6">
    <location>
        <begin position="187"/>
        <end position="288"/>
    </location>
</feature>
<keyword evidence="5" id="KW-0560">Oxidoreductase</keyword>
<evidence type="ECO:0000256" key="1">
    <source>
        <dbReference type="ARBA" id="ARBA00008056"/>
    </source>
</evidence>
<sequence>MENTLVSSWYNLHSTVPSSYVQPPDRRPGNAVLATDHKIPLIDLQGQDQHDIIRNIIKSSEEYGFFQVINHGVPKEVMDNALRIFKEFHAMPASEKISESSKDPNGSCKLYTSSGRKVQETLYWKDSLQHPCPPSPEFMQFWPQKPAGYREFIGKYTQELRTLGLKILDLISEGLGLGPKYFHGDLSANPVLISHHYPPCPEPSLTLGASKHKDPNLLTILLQQADISALQVFKDDAWIPVEPIPNAFVVNTGLMLQIISNGKLTGAEHRVITNSNTSRHTIAYFINPTKESLIEPAKPLLSATSSPPIYRSMTFGELLGNFLIKGPYFEPELRIEPSKPRIGGQNVMVINLSLKMSKFIFRAGVFRRLK</sequence>
<dbReference type="Pfam" id="PF03171">
    <property type="entry name" value="2OG-FeII_Oxy"/>
    <property type="match status" value="1"/>
</dbReference>
<evidence type="ECO:0000256" key="2">
    <source>
        <dbReference type="ARBA" id="ARBA00022723"/>
    </source>
</evidence>
<evidence type="ECO:0000256" key="4">
    <source>
        <dbReference type="ARBA" id="ARBA00023004"/>
    </source>
</evidence>
<dbReference type="GO" id="GO:0051213">
    <property type="term" value="F:dioxygenase activity"/>
    <property type="evidence" value="ECO:0007669"/>
    <property type="project" value="UniProtKB-KW"/>
</dbReference>
<accession>A0A371EPB0</accession>
<proteinExistence type="inferred from homology"/>
<dbReference type="GO" id="GO:0046872">
    <property type="term" value="F:metal ion binding"/>
    <property type="evidence" value="ECO:0007669"/>
    <property type="project" value="UniProtKB-KW"/>
</dbReference>
<dbReference type="AlphaFoldDB" id="A0A371EPB0"/>
<reference evidence="7" key="1">
    <citation type="submission" date="2018-05" db="EMBL/GenBank/DDBJ databases">
        <title>Draft genome of Mucuna pruriens seed.</title>
        <authorList>
            <person name="Nnadi N.E."/>
            <person name="Vos R."/>
            <person name="Hasami M.H."/>
            <person name="Devisetty U.K."/>
            <person name="Aguiy J.C."/>
        </authorList>
    </citation>
    <scope>NUCLEOTIDE SEQUENCE [LARGE SCALE GENOMIC DNA]</scope>
    <source>
        <strain evidence="7">JCA_2017</strain>
    </source>
</reference>
<dbReference type="STRING" id="157652.A0A371EPB0"/>
<keyword evidence="4 5" id="KW-0408">Iron</keyword>
<dbReference type="PANTHER" id="PTHR47991">
    <property type="entry name" value="OXOGLUTARATE/IRON-DEPENDENT DIOXYGENASE"/>
    <property type="match status" value="1"/>
</dbReference>